<sequence length="196" mass="22125">MAKAQKGDLIRIVNKDSNSEHYENGDIFEVTIATNNGDVYIDMGGENPLWIVDYEYEIHRKAGEEDAPKTISTTATVYSEGKPIMTAEPVASGYLQHFAPPTYDLSYDATDEQIRAAIGAEESDAVYHPNHYTQGRFETIEVIEEITAGYSDGFVSYNIGNVLKYIARAPYKHDTPVEDLRKAERYLRYAIERLTQ</sequence>
<name>A0A2H4J6Y8_9CAUD</name>
<dbReference type="Pfam" id="PF11753">
    <property type="entry name" value="DUF3310"/>
    <property type="match status" value="1"/>
</dbReference>
<evidence type="ECO:0000313" key="1">
    <source>
        <dbReference type="EMBL" id="ASN68078.1"/>
    </source>
</evidence>
<proteinExistence type="predicted"/>
<protein>
    <recommendedName>
        <fullName evidence="2">SaV-like</fullName>
    </recommendedName>
</protein>
<dbReference type="EMBL" id="MF417871">
    <property type="protein sequence ID" value="ASN68078.1"/>
    <property type="molecule type" value="Genomic_DNA"/>
</dbReference>
<reference evidence="1" key="1">
    <citation type="submission" date="2017-06" db="EMBL/GenBank/DDBJ databases">
        <title>Novel phages from South African skin metaviromes.</title>
        <authorList>
            <person name="van Zyl L.J."/>
            <person name="Abrahams Y."/>
            <person name="Stander E.A."/>
            <person name="Kirby B.M."/>
            <person name="Clavaud C."/>
            <person name="Farcet C."/>
            <person name="Breton L."/>
            <person name="Trindade M.I."/>
        </authorList>
    </citation>
    <scope>NUCLEOTIDE SEQUENCE</scope>
</reference>
<dbReference type="InterPro" id="IPR021739">
    <property type="entry name" value="SaV-like"/>
</dbReference>
<evidence type="ECO:0008006" key="2">
    <source>
        <dbReference type="Google" id="ProtNLM"/>
    </source>
</evidence>
<organism evidence="1">
    <name type="scientific">uncultured Caudovirales phage</name>
    <dbReference type="NCBI Taxonomy" id="2100421"/>
    <lineage>
        <taxon>Viruses</taxon>
        <taxon>Duplodnaviria</taxon>
        <taxon>Heunggongvirae</taxon>
        <taxon>Uroviricota</taxon>
        <taxon>Caudoviricetes</taxon>
        <taxon>Peduoviridae</taxon>
        <taxon>Maltschvirus</taxon>
        <taxon>Maltschvirus maltsch</taxon>
    </lineage>
</organism>
<accession>A0A2H4J6Y8</accession>
<gene>
    <name evidence="1" type="ORF">8F11_43</name>
</gene>